<dbReference type="SUPFAM" id="SSF54423">
    <property type="entry name" value="DsbC/DsbG N-terminal domain-like"/>
    <property type="match status" value="1"/>
</dbReference>
<dbReference type="Pfam" id="PF13098">
    <property type="entry name" value="Thioredoxin_2"/>
    <property type="match status" value="1"/>
</dbReference>
<comment type="caution">
    <text evidence="10">The sequence shown here is derived from an EMBL/GenBank/DDBJ whole genome shotgun (WGS) entry which is preliminary data.</text>
</comment>
<organism evidence="10 11">
    <name type="scientific">Acinetobacter guerrae</name>
    <dbReference type="NCBI Taxonomy" id="1843371"/>
    <lineage>
        <taxon>Bacteria</taxon>
        <taxon>Pseudomonadati</taxon>
        <taxon>Pseudomonadota</taxon>
        <taxon>Gammaproteobacteria</taxon>
        <taxon>Moraxellales</taxon>
        <taxon>Moraxellaceae</taxon>
        <taxon>Acinetobacter</taxon>
    </lineage>
</organism>
<feature type="domain" description="Thioredoxin-like fold" evidence="9">
    <location>
        <begin position="107"/>
        <end position="231"/>
    </location>
</feature>
<feature type="signal peptide" evidence="7">
    <location>
        <begin position="1"/>
        <end position="20"/>
    </location>
</feature>
<dbReference type="InterPro" id="IPR036249">
    <property type="entry name" value="Thioredoxin-like_sf"/>
</dbReference>
<dbReference type="RefSeq" id="WP_120370891.1">
    <property type="nucleotide sequence ID" value="NZ_RAXU01000018.1"/>
</dbReference>
<dbReference type="CDD" id="cd03020">
    <property type="entry name" value="DsbA_DsbC_DsbG"/>
    <property type="match status" value="1"/>
</dbReference>
<evidence type="ECO:0000256" key="7">
    <source>
        <dbReference type="RuleBase" id="RU364038"/>
    </source>
</evidence>
<keyword evidence="5" id="KW-1015">Disulfide bond</keyword>
<feature type="chain" id="PRO_5017106669" description="Thiol:disulfide interchange protein" evidence="7">
    <location>
        <begin position="21"/>
        <end position="235"/>
    </location>
</feature>
<evidence type="ECO:0000313" key="11">
    <source>
        <dbReference type="Proteomes" id="UP000269001"/>
    </source>
</evidence>
<evidence type="ECO:0000256" key="1">
    <source>
        <dbReference type="ARBA" id="ARBA00004418"/>
    </source>
</evidence>
<evidence type="ECO:0000256" key="4">
    <source>
        <dbReference type="ARBA" id="ARBA00022764"/>
    </source>
</evidence>
<feature type="domain" description="Disulphide bond isomerase DsbC/G N-terminal" evidence="8">
    <location>
        <begin position="18"/>
        <end position="84"/>
    </location>
</feature>
<dbReference type="InterPro" id="IPR012336">
    <property type="entry name" value="Thioredoxin-like_fold"/>
</dbReference>
<gene>
    <name evidence="10" type="ORF">D7V21_13000</name>
</gene>
<dbReference type="InterPro" id="IPR009094">
    <property type="entry name" value="DiS-bond_isomerase_DsbC/G_N_sf"/>
</dbReference>
<dbReference type="PANTHER" id="PTHR35272:SF3">
    <property type="entry name" value="THIOL:DISULFIDE INTERCHANGE PROTEIN DSBC"/>
    <property type="match status" value="1"/>
</dbReference>
<dbReference type="Pfam" id="PF10411">
    <property type="entry name" value="DsbC_N"/>
    <property type="match status" value="1"/>
</dbReference>
<evidence type="ECO:0000256" key="5">
    <source>
        <dbReference type="ARBA" id="ARBA00023157"/>
    </source>
</evidence>
<dbReference type="AlphaFoldDB" id="A0A3A8EE88"/>
<comment type="similarity">
    <text evidence="2 7">Belongs to the thioredoxin family. DsbC subfamily.</text>
</comment>
<dbReference type="PANTHER" id="PTHR35272">
    <property type="entry name" value="THIOL:DISULFIDE INTERCHANGE PROTEIN DSBC-RELATED"/>
    <property type="match status" value="1"/>
</dbReference>
<accession>A0A3A8EE88</accession>
<dbReference type="InterPro" id="IPR018950">
    <property type="entry name" value="DiS-bond_isomerase_DsbC/G_N"/>
</dbReference>
<comment type="function">
    <text evidence="7">Required for disulfide bond formation in some periplasmic proteins. Acts by transferring its disulfide bond to other proteins and is reduced in the process.</text>
</comment>
<evidence type="ECO:0000313" key="10">
    <source>
        <dbReference type="EMBL" id="RKG31816.1"/>
    </source>
</evidence>
<protein>
    <recommendedName>
        <fullName evidence="7">Thiol:disulfide interchange protein</fullName>
    </recommendedName>
</protein>
<keyword evidence="4 7" id="KW-0574">Periplasm</keyword>
<evidence type="ECO:0000256" key="3">
    <source>
        <dbReference type="ARBA" id="ARBA00022729"/>
    </source>
</evidence>
<proteinExistence type="inferred from homology"/>
<dbReference type="Gene3D" id="3.40.30.10">
    <property type="entry name" value="Glutaredoxin"/>
    <property type="match status" value="1"/>
</dbReference>
<dbReference type="Proteomes" id="UP000269001">
    <property type="component" value="Unassembled WGS sequence"/>
</dbReference>
<dbReference type="EMBL" id="RAXU01000018">
    <property type="protein sequence ID" value="RKG31816.1"/>
    <property type="molecule type" value="Genomic_DNA"/>
</dbReference>
<sequence length="235" mass="26576">MKFLLSALTLSLFSISLTHANIATVQQNLKKNFPDIAVQSVQTTPLKDIYEVYMGGQIVYTNDDATYFFIGNLIDNKNQKNLTEDSLQKFEKIDVSTLPLDQAIKHVKGNGQRTLYLFSDPDCPYCQRLEKQMVSVDNVTIYLFLYPLKSLHPNAENIATQIWCAKDQYAAWENYLLNKKAPVNAASCQTPIQKNLELGKRLKISGTPTMFLKNGNRITGAMDADELNQLLDKTK</sequence>
<keyword evidence="3 7" id="KW-0732">Signal</keyword>
<dbReference type="SUPFAM" id="SSF52833">
    <property type="entry name" value="Thioredoxin-like"/>
    <property type="match status" value="1"/>
</dbReference>
<keyword evidence="11" id="KW-1185">Reference proteome</keyword>
<comment type="subcellular location">
    <subcellularLocation>
        <location evidence="1 7">Periplasm</location>
    </subcellularLocation>
</comment>
<evidence type="ECO:0000259" key="9">
    <source>
        <dbReference type="Pfam" id="PF13098"/>
    </source>
</evidence>
<evidence type="ECO:0000256" key="2">
    <source>
        <dbReference type="ARBA" id="ARBA00009813"/>
    </source>
</evidence>
<dbReference type="GO" id="GO:0042597">
    <property type="term" value="C:periplasmic space"/>
    <property type="evidence" value="ECO:0007669"/>
    <property type="project" value="UniProtKB-SubCell"/>
</dbReference>
<name>A0A3A8EE88_9GAMM</name>
<evidence type="ECO:0000259" key="8">
    <source>
        <dbReference type="Pfam" id="PF10411"/>
    </source>
</evidence>
<dbReference type="InterPro" id="IPR051470">
    <property type="entry name" value="Thiol:disulfide_interchange"/>
</dbReference>
<reference evidence="10 11" key="1">
    <citation type="submission" date="2018-09" db="EMBL/GenBank/DDBJ databases">
        <title>The draft genome of Acinetobacter spp. strains.</title>
        <authorList>
            <person name="Qin J."/>
            <person name="Feng Y."/>
            <person name="Zong Z."/>
        </authorList>
    </citation>
    <scope>NUCLEOTIDE SEQUENCE [LARGE SCALE GENOMIC DNA]</scope>
    <source>
        <strain evidence="10 11">WCHAc060096</strain>
    </source>
</reference>
<dbReference type="InterPro" id="IPR033954">
    <property type="entry name" value="DiS-bond_Isoase_DsbC/G"/>
</dbReference>
<dbReference type="Gene3D" id="3.10.450.70">
    <property type="entry name" value="Disulphide bond isomerase, DsbC/G, N-terminal"/>
    <property type="match status" value="1"/>
</dbReference>
<keyword evidence="6 7" id="KW-0676">Redox-active center</keyword>
<evidence type="ECO:0000256" key="6">
    <source>
        <dbReference type="ARBA" id="ARBA00023284"/>
    </source>
</evidence>